<dbReference type="InterPro" id="IPR032799">
    <property type="entry name" value="TAXi_C"/>
</dbReference>
<dbReference type="PROSITE" id="PS51767">
    <property type="entry name" value="PEPTIDASE_A1"/>
    <property type="match status" value="1"/>
</dbReference>
<sequence length="425" mass="45447">MATSVLLLLIALLLHDPLALVASPGFRVGLTHVDSARPFAFTERFHRAVRRSWHRKEVLDAKMSLSRSGIAASVEWGDGEYLIDLAIGTPMLPITAVLDTGSDLTWTQCGPCFECLPQPSPYYDPSDSSTFAVLPCPCPSCTGIPTRCTLRRCHYNAAYEDGTISLGFLATEALTFGRNTSVASFTFGCSTRNTGSLSNSTGIVGMGRGPLSLPSQLHPSKFSYCLTPFNSSTTGHLFLGSMADLGGGFVHSTPIVLSPTNYSSSSFYYLSLQGISVGHTLLPIPNTTFQLKADGSGGLIIDSGSSVTSLEEAGYDILRKELMSLVHLPVANQTSTGLDLCFSLLPGSSSPPAMPDMIFHFDGADMTIPPPNYMHCDFEQGLFCLVITGTPGISVLGNYQQQNLHVLFDLDADVLSFVPAMCDGL</sequence>
<dbReference type="SUPFAM" id="SSF50630">
    <property type="entry name" value="Acid proteases"/>
    <property type="match status" value="1"/>
</dbReference>
<comment type="similarity">
    <text evidence="1">Belongs to the peptidase A1 family.</text>
</comment>
<keyword evidence="6" id="KW-0732">Signal</keyword>
<evidence type="ECO:0000256" key="2">
    <source>
        <dbReference type="ARBA" id="ARBA00022670"/>
    </source>
</evidence>
<keyword evidence="9" id="KW-1185">Reference proteome</keyword>
<dbReference type="CDD" id="cd05476">
    <property type="entry name" value="pepsin_A_like_plant"/>
    <property type="match status" value="1"/>
</dbReference>
<evidence type="ECO:0000256" key="4">
    <source>
        <dbReference type="ARBA" id="ARBA00022801"/>
    </source>
</evidence>
<dbReference type="Gene3D" id="2.40.70.10">
    <property type="entry name" value="Acid Proteases"/>
    <property type="match status" value="2"/>
</dbReference>
<reference evidence="8 9" key="1">
    <citation type="journal article" date="2019" name="Nat. Plants">
        <title>Genome sequencing of Musa balbisiana reveals subgenome evolution and function divergence in polyploid bananas.</title>
        <authorList>
            <person name="Yao X."/>
        </authorList>
    </citation>
    <scope>NUCLEOTIDE SEQUENCE [LARGE SCALE GENOMIC DNA]</scope>
    <source>
        <strain evidence="9">cv. DH-PKW</strain>
        <tissue evidence="8">Leaves</tissue>
    </source>
</reference>
<evidence type="ECO:0000256" key="3">
    <source>
        <dbReference type="ARBA" id="ARBA00022750"/>
    </source>
</evidence>
<dbReference type="STRING" id="52838.A0A4V4H345"/>
<keyword evidence="4" id="KW-0378">Hydrolase</keyword>
<evidence type="ECO:0000256" key="1">
    <source>
        <dbReference type="ARBA" id="ARBA00007447"/>
    </source>
</evidence>
<dbReference type="InterPro" id="IPR033121">
    <property type="entry name" value="PEPTIDASE_A1"/>
</dbReference>
<keyword evidence="2" id="KW-0645">Protease</keyword>
<feature type="domain" description="Peptidase A1" evidence="7">
    <location>
        <begin position="81"/>
        <end position="418"/>
    </location>
</feature>
<dbReference type="Proteomes" id="UP000317650">
    <property type="component" value="Chromosome 9"/>
</dbReference>
<dbReference type="EMBL" id="PYDT01000010">
    <property type="protein sequence ID" value="THU46816.1"/>
    <property type="molecule type" value="Genomic_DNA"/>
</dbReference>
<name>A0A4V4H345_MUSBA</name>
<organism evidence="8 9">
    <name type="scientific">Musa balbisiana</name>
    <name type="common">Banana</name>
    <dbReference type="NCBI Taxonomy" id="52838"/>
    <lineage>
        <taxon>Eukaryota</taxon>
        <taxon>Viridiplantae</taxon>
        <taxon>Streptophyta</taxon>
        <taxon>Embryophyta</taxon>
        <taxon>Tracheophyta</taxon>
        <taxon>Spermatophyta</taxon>
        <taxon>Magnoliopsida</taxon>
        <taxon>Liliopsida</taxon>
        <taxon>Zingiberales</taxon>
        <taxon>Musaceae</taxon>
        <taxon>Musa</taxon>
    </lineage>
</organism>
<dbReference type="GO" id="GO:0004190">
    <property type="term" value="F:aspartic-type endopeptidase activity"/>
    <property type="evidence" value="ECO:0007669"/>
    <property type="project" value="UniProtKB-KW"/>
</dbReference>
<keyword evidence="5" id="KW-0325">Glycoprotein</keyword>
<accession>A0A4V4H345</accession>
<dbReference type="PANTHER" id="PTHR47967:SF129">
    <property type="entry name" value="OS08G0469000 PROTEIN"/>
    <property type="match status" value="1"/>
</dbReference>
<dbReference type="Pfam" id="PF14543">
    <property type="entry name" value="TAXi_N"/>
    <property type="match status" value="1"/>
</dbReference>
<dbReference type="InterPro" id="IPR032861">
    <property type="entry name" value="TAXi_N"/>
</dbReference>
<dbReference type="Pfam" id="PF14541">
    <property type="entry name" value="TAXi_C"/>
    <property type="match status" value="1"/>
</dbReference>
<dbReference type="AlphaFoldDB" id="A0A4V4H345"/>
<evidence type="ECO:0000313" key="8">
    <source>
        <dbReference type="EMBL" id="THU46816.1"/>
    </source>
</evidence>
<dbReference type="GO" id="GO:0005576">
    <property type="term" value="C:extracellular region"/>
    <property type="evidence" value="ECO:0007669"/>
    <property type="project" value="TreeGrafter"/>
</dbReference>
<dbReference type="InterPro" id="IPR051708">
    <property type="entry name" value="Plant_Aspart_Prot_A1"/>
</dbReference>
<dbReference type="InterPro" id="IPR021109">
    <property type="entry name" value="Peptidase_aspartic_dom_sf"/>
</dbReference>
<evidence type="ECO:0000256" key="6">
    <source>
        <dbReference type="SAM" id="SignalP"/>
    </source>
</evidence>
<keyword evidence="3" id="KW-0064">Aspartyl protease</keyword>
<comment type="caution">
    <text evidence="8">The sequence shown here is derived from an EMBL/GenBank/DDBJ whole genome shotgun (WGS) entry which is preliminary data.</text>
</comment>
<dbReference type="InterPro" id="IPR034161">
    <property type="entry name" value="Pepsin-like_plant"/>
</dbReference>
<proteinExistence type="inferred from homology"/>
<dbReference type="FunFam" id="2.40.70.10:FF:000033">
    <property type="entry name" value="Aspartyl protease family protein"/>
    <property type="match status" value="1"/>
</dbReference>
<protein>
    <recommendedName>
        <fullName evidence="7">Peptidase A1 domain-containing protein</fullName>
    </recommendedName>
</protein>
<dbReference type="GO" id="GO:0006508">
    <property type="term" value="P:proteolysis"/>
    <property type="evidence" value="ECO:0007669"/>
    <property type="project" value="UniProtKB-KW"/>
</dbReference>
<evidence type="ECO:0000256" key="5">
    <source>
        <dbReference type="ARBA" id="ARBA00023180"/>
    </source>
</evidence>
<gene>
    <name evidence="8" type="ORF">C4D60_Mb09t08880</name>
</gene>
<evidence type="ECO:0000313" key="9">
    <source>
        <dbReference type="Proteomes" id="UP000317650"/>
    </source>
</evidence>
<feature type="chain" id="PRO_5020979506" description="Peptidase A1 domain-containing protein" evidence="6">
    <location>
        <begin position="22"/>
        <end position="425"/>
    </location>
</feature>
<evidence type="ECO:0000259" key="7">
    <source>
        <dbReference type="PROSITE" id="PS51767"/>
    </source>
</evidence>
<feature type="signal peptide" evidence="6">
    <location>
        <begin position="1"/>
        <end position="21"/>
    </location>
</feature>
<dbReference type="PANTHER" id="PTHR47967">
    <property type="entry name" value="OS07G0603500 PROTEIN-RELATED"/>
    <property type="match status" value="1"/>
</dbReference>